<dbReference type="GO" id="GO:0000793">
    <property type="term" value="C:condensed chromosome"/>
    <property type="evidence" value="ECO:0007669"/>
    <property type="project" value="TreeGrafter"/>
</dbReference>
<feature type="coiled-coil region" evidence="1">
    <location>
        <begin position="542"/>
        <end position="597"/>
    </location>
</feature>
<feature type="compositionally biased region" description="Basic and acidic residues" evidence="2">
    <location>
        <begin position="45"/>
        <end position="54"/>
    </location>
</feature>
<accession>A0A2A2J2I0</accession>
<feature type="compositionally biased region" description="Polar residues" evidence="2">
    <location>
        <begin position="362"/>
        <end position="373"/>
    </location>
</feature>
<sequence length="1050" mass="120600">MNENEDVNHSYSISHPPPGYKHTPLDLAILRQGDPADAFYAEAEGSERNKERAGSEPQLTRGDDGQADGANQFSEAFPAHRAGSESALLTAYSGHSVKSTQPLNVRILGTLEENEQLKKDNFHLKHKLDYEMLKRKEAEALLDSEVQSVLDELVALRLSRLTYQSKMEEFEKHELGLAETKEEMEILLQRAESSERLEHLQKNRIKELEHEKDAAVQRVKEAEDKLAAWSAGRYSVRSNPLSDFTFNSESEQTDWKQQQKRLEDEVEYLEEQLRQKDNRLDELEAQLQAETLTPRANRAVGQDEEASLFGPDEEFPFGDVRGFTPTKRVQERINELVVEIELEKKKTEQTKQMEKEKGELQNDPNELQTTQRGNGLDESLIILHEATAYALNDVESAYDRLQQMKISLLKMFERLKCSAGLFEEILQAIGDHSDLANRIKQLNLELSFGMQPPRDLLDVINEMEKSFGVMRESLRQINTSVMMQSSFVLDISKRPSLGRPSAAAALNVFGGMIEERQPEQEQQQQEQKTKTDANEEALYSLISEKEHQCQQLEAQYNMAMNSVGELQASIQRLSTELSTASNEIATKDDKIAELRKELDARLEGFNKLRSNSPAPRSADEQLQAAQREIDRLVAEKEEEIEGARRREEMMDRARKELQEEYDLQRKQMIDVASELVQLQEESEKLQKELEERDEQRDRQREYFEQMQEKHRVAEKMCKELAEEIKSIRSLHEKTKKELEAKQRETETVGRHREEAEQRMVLLQQAETELHRLQTAHRQLRRAVICSVFEDRPLAEATVMDKEAFECGDDEIMKKLDEARTTREELLGMLTEARKQLEIKVTSAVTVQPSQPVSSRCPSATSTTPSTAPCHSPGFFVPTACATVPFHNNSAESRSACDSLRNTKTVFPPHSFLSEATIRMDNVVQEVKELARGYDRQEQEPQLANRITSLIKSCRDVRAFIHERLKSARAENELRKADSSDLVNRAMDLISRNSYLEARMQQLEADHNKKLMNLTPKIKNELEGIENVMKTVESNLQHEQREQRRGSRQNK</sequence>
<keyword evidence="4" id="KW-1185">Reference proteome</keyword>
<dbReference type="GO" id="GO:0000785">
    <property type="term" value="C:chromatin"/>
    <property type="evidence" value="ECO:0007669"/>
    <property type="project" value="TreeGrafter"/>
</dbReference>
<protein>
    <submittedName>
        <fullName evidence="3">Uncharacterized protein</fullName>
    </submittedName>
</protein>
<feature type="region of interest" description="Disordered" evidence="2">
    <location>
        <begin position="1"/>
        <end position="71"/>
    </location>
</feature>
<dbReference type="GO" id="GO:0007076">
    <property type="term" value="P:mitotic chromosome condensation"/>
    <property type="evidence" value="ECO:0007669"/>
    <property type="project" value="TreeGrafter"/>
</dbReference>
<feature type="region of interest" description="Disordered" evidence="2">
    <location>
        <begin position="347"/>
        <end position="373"/>
    </location>
</feature>
<keyword evidence="1" id="KW-0175">Coiled coil</keyword>
<dbReference type="PANTHER" id="PTHR43941:SF5">
    <property type="entry name" value="ELKS_RAB6-INTERACTING_CAST FAMILY PROTEIN"/>
    <property type="match status" value="1"/>
</dbReference>
<comment type="caution">
    <text evidence="3">The sequence shown here is derived from an EMBL/GenBank/DDBJ whole genome shotgun (WGS) entry which is preliminary data.</text>
</comment>
<feature type="compositionally biased region" description="Basic and acidic residues" evidence="2">
    <location>
        <begin position="347"/>
        <end position="360"/>
    </location>
</feature>
<evidence type="ECO:0000313" key="3">
    <source>
        <dbReference type="EMBL" id="PAV55976.1"/>
    </source>
</evidence>
<feature type="coiled-coil region" evidence="1">
    <location>
        <begin position="622"/>
        <end position="782"/>
    </location>
</feature>
<feature type="compositionally biased region" description="Polar residues" evidence="2">
    <location>
        <begin position="1"/>
        <end position="13"/>
    </location>
</feature>
<feature type="coiled-coil region" evidence="1">
    <location>
        <begin position="170"/>
        <end position="225"/>
    </location>
</feature>
<dbReference type="Proteomes" id="UP000218231">
    <property type="component" value="Unassembled WGS sequence"/>
</dbReference>
<evidence type="ECO:0000256" key="1">
    <source>
        <dbReference type="SAM" id="Coils"/>
    </source>
</evidence>
<organism evidence="3 4">
    <name type="scientific">Diploscapter pachys</name>
    <dbReference type="NCBI Taxonomy" id="2018661"/>
    <lineage>
        <taxon>Eukaryota</taxon>
        <taxon>Metazoa</taxon>
        <taxon>Ecdysozoa</taxon>
        <taxon>Nematoda</taxon>
        <taxon>Chromadorea</taxon>
        <taxon>Rhabditida</taxon>
        <taxon>Rhabditina</taxon>
        <taxon>Rhabditomorpha</taxon>
        <taxon>Rhabditoidea</taxon>
        <taxon>Rhabditidae</taxon>
        <taxon>Diploscapter</taxon>
    </lineage>
</organism>
<name>A0A2A2J2I0_9BILA</name>
<feature type="coiled-coil region" evidence="1">
    <location>
        <begin position="985"/>
        <end position="1041"/>
    </location>
</feature>
<dbReference type="STRING" id="2018661.A0A2A2J2I0"/>
<dbReference type="AlphaFoldDB" id="A0A2A2J2I0"/>
<dbReference type="GO" id="GO:0000796">
    <property type="term" value="C:condensin complex"/>
    <property type="evidence" value="ECO:0007669"/>
    <property type="project" value="TreeGrafter"/>
</dbReference>
<dbReference type="GO" id="GO:0003682">
    <property type="term" value="F:chromatin binding"/>
    <property type="evidence" value="ECO:0007669"/>
    <property type="project" value="TreeGrafter"/>
</dbReference>
<evidence type="ECO:0000256" key="2">
    <source>
        <dbReference type="SAM" id="MobiDB-lite"/>
    </source>
</evidence>
<gene>
    <name evidence="3" type="ORF">WR25_25444</name>
</gene>
<reference evidence="3 4" key="1">
    <citation type="journal article" date="2017" name="Curr. Biol.">
        <title>Genome architecture and evolution of a unichromosomal asexual nematode.</title>
        <authorList>
            <person name="Fradin H."/>
            <person name="Zegar C."/>
            <person name="Gutwein M."/>
            <person name="Lucas J."/>
            <person name="Kovtun M."/>
            <person name="Corcoran D."/>
            <person name="Baugh L.R."/>
            <person name="Kiontke K."/>
            <person name="Gunsalus K."/>
            <person name="Fitch D.H."/>
            <person name="Piano F."/>
        </authorList>
    </citation>
    <scope>NUCLEOTIDE SEQUENCE [LARGE SCALE GENOMIC DNA]</scope>
    <source>
        <strain evidence="3">PF1309</strain>
    </source>
</reference>
<dbReference type="EMBL" id="LIAE01010733">
    <property type="protein sequence ID" value="PAV55976.1"/>
    <property type="molecule type" value="Genomic_DNA"/>
</dbReference>
<evidence type="ECO:0000313" key="4">
    <source>
        <dbReference type="Proteomes" id="UP000218231"/>
    </source>
</evidence>
<dbReference type="PANTHER" id="PTHR43941">
    <property type="entry name" value="STRUCTURAL MAINTENANCE OF CHROMOSOMES PROTEIN 2"/>
    <property type="match status" value="1"/>
</dbReference>
<feature type="coiled-coil region" evidence="1">
    <location>
        <begin position="252"/>
        <end position="293"/>
    </location>
</feature>
<proteinExistence type="predicted"/>